<evidence type="ECO:0000256" key="8">
    <source>
        <dbReference type="RuleBase" id="RU363032"/>
    </source>
</evidence>
<proteinExistence type="inferred from homology"/>
<sequence length="282" mass="31211">MSGNWLQRWFGRGWLAMGYLFLYLPIIVLVVFSFNSSRQDMIWSGFSTRWYTELLNDTEIISGFWLSIRIAVLTACASVVLGTFAAFVLNRYQRFYGRTLFSGMVSAPLVMPEVIIGLSLLLMLVSVQKLFGFPERGLTTIWLGHTLLGMAYAAVVVQSRLQEMSKSLEEAAMDLGCKPHQVFFLVTLPNITQALGSAWLLTFTLSLDDVVLSAFLSGPGSSTMPIVIFSRARLGLDPRVNAVAALTILVVSIGVVASSLYMARAERLRQKQISAAFKADNE</sequence>
<dbReference type="InterPro" id="IPR035906">
    <property type="entry name" value="MetI-like_sf"/>
</dbReference>
<comment type="similarity">
    <text evidence="2">Belongs to the binding-protein-dependent transport system permease family. CysTW subfamily.</text>
</comment>
<keyword evidence="3 8" id="KW-0813">Transport</keyword>
<dbReference type="GO" id="GO:0055085">
    <property type="term" value="P:transmembrane transport"/>
    <property type="evidence" value="ECO:0007669"/>
    <property type="project" value="InterPro"/>
</dbReference>
<dbReference type="InterPro" id="IPR051789">
    <property type="entry name" value="Bact_Polyamine_Transport"/>
</dbReference>
<accession>A0A845HQC5</accession>
<feature type="transmembrane region" description="Helical" evidence="8">
    <location>
        <begin position="182"/>
        <end position="201"/>
    </location>
</feature>
<dbReference type="CDD" id="cd06261">
    <property type="entry name" value="TM_PBP2"/>
    <property type="match status" value="1"/>
</dbReference>
<organism evidence="10 11">
    <name type="scientific">Duganella fentianensis</name>
    <dbReference type="NCBI Taxonomy" id="2692177"/>
    <lineage>
        <taxon>Bacteria</taxon>
        <taxon>Pseudomonadati</taxon>
        <taxon>Pseudomonadota</taxon>
        <taxon>Betaproteobacteria</taxon>
        <taxon>Burkholderiales</taxon>
        <taxon>Oxalobacteraceae</taxon>
        <taxon>Telluria group</taxon>
        <taxon>Duganella</taxon>
    </lineage>
</organism>
<dbReference type="PROSITE" id="PS50928">
    <property type="entry name" value="ABC_TM1"/>
    <property type="match status" value="1"/>
</dbReference>
<feature type="transmembrane region" description="Helical" evidence="8">
    <location>
        <begin position="101"/>
        <end position="127"/>
    </location>
</feature>
<protein>
    <submittedName>
        <fullName evidence="10">ABC transporter permease subunit</fullName>
    </submittedName>
</protein>
<feature type="transmembrane region" description="Helical" evidence="8">
    <location>
        <begin position="242"/>
        <end position="263"/>
    </location>
</feature>
<keyword evidence="6 8" id="KW-1133">Transmembrane helix</keyword>
<evidence type="ECO:0000259" key="9">
    <source>
        <dbReference type="PROSITE" id="PS50928"/>
    </source>
</evidence>
<evidence type="ECO:0000256" key="7">
    <source>
        <dbReference type="ARBA" id="ARBA00023136"/>
    </source>
</evidence>
<comment type="caution">
    <text evidence="10">The sequence shown here is derived from an EMBL/GenBank/DDBJ whole genome shotgun (WGS) entry which is preliminary data.</text>
</comment>
<evidence type="ECO:0000313" key="11">
    <source>
        <dbReference type="Proteomes" id="UP000444316"/>
    </source>
</evidence>
<gene>
    <name evidence="10" type="ORF">GTP23_01005</name>
</gene>
<comment type="subcellular location">
    <subcellularLocation>
        <location evidence="1 8">Cell membrane</location>
        <topology evidence="1 8">Multi-pass membrane protein</topology>
    </subcellularLocation>
</comment>
<reference evidence="10" key="1">
    <citation type="submission" date="2019-12" db="EMBL/GenBank/DDBJ databases">
        <title>Novel species isolated from a subtropical stream in China.</title>
        <authorList>
            <person name="Lu H."/>
        </authorList>
    </citation>
    <scope>NUCLEOTIDE SEQUENCE [LARGE SCALE GENOMIC DNA]</scope>
    <source>
        <strain evidence="10">FT93W</strain>
    </source>
</reference>
<dbReference type="SUPFAM" id="SSF161098">
    <property type="entry name" value="MetI-like"/>
    <property type="match status" value="1"/>
</dbReference>
<dbReference type="Gene3D" id="1.10.3720.10">
    <property type="entry name" value="MetI-like"/>
    <property type="match status" value="1"/>
</dbReference>
<feature type="transmembrane region" description="Helical" evidence="8">
    <location>
        <begin position="64"/>
        <end position="89"/>
    </location>
</feature>
<keyword evidence="7 8" id="KW-0472">Membrane</keyword>
<keyword evidence="4" id="KW-1003">Cell membrane</keyword>
<evidence type="ECO:0000256" key="2">
    <source>
        <dbReference type="ARBA" id="ARBA00007069"/>
    </source>
</evidence>
<dbReference type="RefSeq" id="WP_161033490.1">
    <property type="nucleotide sequence ID" value="NZ_WWCL01000001.1"/>
</dbReference>
<feature type="transmembrane region" description="Helical" evidence="8">
    <location>
        <begin position="12"/>
        <end position="34"/>
    </location>
</feature>
<dbReference type="InterPro" id="IPR000515">
    <property type="entry name" value="MetI-like"/>
</dbReference>
<evidence type="ECO:0000256" key="3">
    <source>
        <dbReference type="ARBA" id="ARBA00022448"/>
    </source>
</evidence>
<name>A0A845HQC5_9BURK</name>
<feature type="transmembrane region" description="Helical" evidence="8">
    <location>
        <begin position="139"/>
        <end position="161"/>
    </location>
</feature>
<evidence type="ECO:0000256" key="6">
    <source>
        <dbReference type="ARBA" id="ARBA00022989"/>
    </source>
</evidence>
<keyword evidence="11" id="KW-1185">Reference proteome</keyword>
<dbReference type="AlphaFoldDB" id="A0A845HQC5"/>
<evidence type="ECO:0000256" key="4">
    <source>
        <dbReference type="ARBA" id="ARBA00022475"/>
    </source>
</evidence>
<dbReference type="EMBL" id="WWCL01000001">
    <property type="protein sequence ID" value="MYN43644.1"/>
    <property type="molecule type" value="Genomic_DNA"/>
</dbReference>
<dbReference type="Proteomes" id="UP000444316">
    <property type="component" value="Unassembled WGS sequence"/>
</dbReference>
<dbReference type="PANTHER" id="PTHR43848">
    <property type="entry name" value="PUTRESCINE TRANSPORT SYSTEM PERMEASE PROTEIN POTI"/>
    <property type="match status" value="1"/>
</dbReference>
<evidence type="ECO:0000256" key="1">
    <source>
        <dbReference type="ARBA" id="ARBA00004651"/>
    </source>
</evidence>
<keyword evidence="5 8" id="KW-0812">Transmembrane</keyword>
<feature type="domain" description="ABC transmembrane type-1" evidence="9">
    <location>
        <begin position="64"/>
        <end position="261"/>
    </location>
</feature>
<evidence type="ECO:0000313" key="10">
    <source>
        <dbReference type="EMBL" id="MYN43644.1"/>
    </source>
</evidence>
<dbReference type="PANTHER" id="PTHR43848:SF2">
    <property type="entry name" value="PUTRESCINE TRANSPORT SYSTEM PERMEASE PROTEIN POTI"/>
    <property type="match status" value="1"/>
</dbReference>
<evidence type="ECO:0000256" key="5">
    <source>
        <dbReference type="ARBA" id="ARBA00022692"/>
    </source>
</evidence>
<dbReference type="GO" id="GO:0005886">
    <property type="term" value="C:plasma membrane"/>
    <property type="evidence" value="ECO:0007669"/>
    <property type="project" value="UniProtKB-SubCell"/>
</dbReference>
<dbReference type="Pfam" id="PF00528">
    <property type="entry name" value="BPD_transp_1"/>
    <property type="match status" value="1"/>
</dbReference>